<dbReference type="InterPro" id="IPR013783">
    <property type="entry name" value="Ig-like_fold"/>
</dbReference>
<evidence type="ECO:0000313" key="3">
    <source>
        <dbReference type="EMBL" id="KAI1707532.1"/>
    </source>
</evidence>
<comment type="caution">
    <text evidence="3">The sequence shown here is derived from an EMBL/GenBank/DDBJ whole genome shotgun (WGS) entry which is preliminary data.</text>
</comment>
<keyword evidence="4" id="KW-1185">Reference proteome</keyword>
<evidence type="ECO:0000256" key="1">
    <source>
        <dbReference type="SAM" id="MobiDB-lite"/>
    </source>
</evidence>
<feature type="domain" description="Cep192/Spd-2-like" evidence="2">
    <location>
        <begin position="122"/>
        <end position="221"/>
    </location>
</feature>
<dbReference type="GO" id="GO:0019901">
    <property type="term" value="F:protein kinase binding"/>
    <property type="evidence" value="ECO:0007669"/>
    <property type="project" value="TreeGrafter"/>
</dbReference>
<name>A0AAD4MYY3_9BILA</name>
<accession>A0AAD4MYY3</accession>
<protein>
    <submittedName>
        <fullName evidence="3">Spindle-defective protein 2</fullName>
    </submittedName>
</protein>
<sequence>MQCLQPRRKLFGSTYEQQKNTNVEFGFGDNDKLSISLAERGCPAASTPTRSDQENIPPQFSVDFSQIGSPAHSTTSTNNQIPSLKPTNRAFSAQDIAVRRPTSAATSNNTIARTFRSIFGVSRNSSSIYFGFVALGDSVTVQHKLSNHSGEQLRLKFSLQSDNNIFKIVNHPPLIIQPNTDFAISLQYTPSKGGQDINLLRIERINGDYKKFSIKLLGYGGVSLVKLAPKLFESGIAENTPGGYTVLMPDFFPPPPSNMTKCSFDLVNNGNRSAFVVIQAVNVNEEPLPPSHIVIKPAMFVMTGKHAGVNNIQKVTIKINDDLLNENTRREIPSTIPLVDECGFRLRIMWGEEAQRARLKRWLALRESPFFIHGQNFGEMFEYELVKQLEVDLMDVPLDCEGDVFRNCLRIIKINV</sequence>
<reference evidence="3" key="1">
    <citation type="submission" date="2022-01" db="EMBL/GenBank/DDBJ databases">
        <title>Genome Sequence Resource for Two Populations of Ditylenchus destructor, the Migratory Endoparasitic Phytonematode.</title>
        <authorList>
            <person name="Zhang H."/>
            <person name="Lin R."/>
            <person name="Xie B."/>
        </authorList>
    </citation>
    <scope>NUCLEOTIDE SEQUENCE</scope>
    <source>
        <strain evidence="3">BazhouSP</strain>
    </source>
</reference>
<dbReference type="GO" id="GO:0000242">
    <property type="term" value="C:pericentriolar material"/>
    <property type="evidence" value="ECO:0007669"/>
    <property type="project" value="TreeGrafter"/>
</dbReference>
<organism evidence="3 4">
    <name type="scientific">Ditylenchus destructor</name>
    <dbReference type="NCBI Taxonomy" id="166010"/>
    <lineage>
        <taxon>Eukaryota</taxon>
        <taxon>Metazoa</taxon>
        <taxon>Ecdysozoa</taxon>
        <taxon>Nematoda</taxon>
        <taxon>Chromadorea</taxon>
        <taxon>Rhabditida</taxon>
        <taxon>Tylenchina</taxon>
        <taxon>Tylenchomorpha</taxon>
        <taxon>Sphaerularioidea</taxon>
        <taxon>Anguinidae</taxon>
        <taxon>Anguininae</taxon>
        <taxon>Ditylenchus</taxon>
    </lineage>
</organism>
<dbReference type="GO" id="GO:0071539">
    <property type="term" value="P:protein localization to centrosome"/>
    <property type="evidence" value="ECO:0007669"/>
    <property type="project" value="InterPro"/>
</dbReference>
<dbReference type="GO" id="GO:0005737">
    <property type="term" value="C:cytoplasm"/>
    <property type="evidence" value="ECO:0007669"/>
    <property type="project" value="TreeGrafter"/>
</dbReference>
<dbReference type="Pfam" id="PF22073">
    <property type="entry name" value="Cep192_D4"/>
    <property type="match status" value="1"/>
</dbReference>
<dbReference type="Gene3D" id="2.60.40.10">
    <property type="entry name" value="Immunoglobulins"/>
    <property type="match status" value="1"/>
</dbReference>
<dbReference type="EMBL" id="JAKKPZ010000040">
    <property type="protein sequence ID" value="KAI1707532.1"/>
    <property type="molecule type" value="Genomic_DNA"/>
</dbReference>
<dbReference type="GO" id="GO:0051298">
    <property type="term" value="P:centrosome duplication"/>
    <property type="evidence" value="ECO:0007669"/>
    <property type="project" value="InterPro"/>
</dbReference>
<dbReference type="PANTHER" id="PTHR16029:SF11">
    <property type="entry name" value="CENTROSOMAL PROTEIN OF 192 KDA"/>
    <property type="match status" value="1"/>
</dbReference>
<dbReference type="GO" id="GO:0005814">
    <property type="term" value="C:centriole"/>
    <property type="evidence" value="ECO:0007669"/>
    <property type="project" value="TreeGrafter"/>
</dbReference>
<dbReference type="InterPro" id="IPR054090">
    <property type="entry name" value="Cep192_Spd-2-like_dom"/>
</dbReference>
<dbReference type="InterPro" id="IPR039103">
    <property type="entry name" value="Spd-2/CEP192"/>
</dbReference>
<evidence type="ECO:0000313" key="4">
    <source>
        <dbReference type="Proteomes" id="UP001201812"/>
    </source>
</evidence>
<dbReference type="AlphaFoldDB" id="A0AAD4MYY3"/>
<evidence type="ECO:0000259" key="2">
    <source>
        <dbReference type="Pfam" id="PF22073"/>
    </source>
</evidence>
<feature type="region of interest" description="Disordered" evidence="1">
    <location>
        <begin position="67"/>
        <end position="86"/>
    </location>
</feature>
<proteinExistence type="predicted"/>
<dbReference type="Proteomes" id="UP001201812">
    <property type="component" value="Unassembled WGS sequence"/>
</dbReference>
<dbReference type="GO" id="GO:0090307">
    <property type="term" value="P:mitotic spindle assembly"/>
    <property type="evidence" value="ECO:0007669"/>
    <property type="project" value="TreeGrafter"/>
</dbReference>
<gene>
    <name evidence="3" type="ORF">DdX_12367</name>
</gene>
<dbReference type="GO" id="GO:0090222">
    <property type="term" value="P:centrosome-templated microtubule nucleation"/>
    <property type="evidence" value="ECO:0007669"/>
    <property type="project" value="InterPro"/>
</dbReference>
<dbReference type="PANTHER" id="PTHR16029">
    <property type="entry name" value="CENTROSOMAL PROTEIN OF 192 KDA"/>
    <property type="match status" value="1"/>
</dbReference>